<dbReference type="OrthoDB" id="9981272at2"/>
<organism evidence="1 2">
    <name type="scientific">Methylobacterium platani</name>
    <dbReference type="NCBI Taxonomy" id="427683"/>
    <lineage>
        <taxon>Bacteria</taxon>
        <taxon>Pseudomonadati</taxon>
        <taxon>Pseudomonadota</taxon>
        <taxon>Alphaproteobacteria</taxon>
        <taxon>Hyphomicrobiales</taxon>
        <taxon>Methylobacteriaceae</taxon>
        <taxon>Methylobacterium</taxon>
    </lineage>
</organism>
<name>A0A179SG53_9HYPH</name>
<evidence type="ECO:0000313" key="2">
    <source>
        <dbReference type="Proteomes" id="UP000078316"/>
    </source>
</evidence>
<reference evidence="1 2" key="1">
    <citation type="submission" date="2016-04" db="EMBL/GenBank/DDBJ databases">
        <authorList>
            <person name="Evans L.H."/>
            <person name="Alamgir A."/>
            <person name="Owens N."/>
            <person name="Weber N.D."/>
            <person name="Virtaneva K."/>
            <person name="Barbian K."/>
            <person name="Babar A."/>
            <person name="Rosenke K."/>
        </authorList>
    </citation>
    <scope>NUCLEOTIDE SEQUENCE [LARGE SCALE GENOMIC DNA]</scope>
    <source>
        <strain evidence="1 2">PMB02</strain>
    </source>
</reference>
<dbReference type="AlphaFoldDB" id="A0A179SG53"/>
<gene>
    <name evidence="1" type="ORF">A5481_05885</name>
</gene>
<accession>A0A179SG53</accession>
<sequence>MTLDTILSTLAADIAAAERRTEEYGLTVRMALMTGRTDETAEHALYLELDRLALLRDRQYALRDMQRLPLAA</sequence>
<protein>
    <submittedName>
        <fullName evidence="1">Uncharacterized protein</fullName>
    </submittedName>
</protein>
<dbReference type="EMBL" id="LWHQ01000010">
    <property type="protein sequence ID" value="OAS26575.1"/>
    <property type="molecule type" value="Genomic_DNA"/>
</dbReference>
<comment type="caution">
    <text evidence="1">The sequence shown here is derived from an EMBL/GenBank/DDBJ whole genome shotgun (WGS) entry which is preliminary data.</text>
</comment>
<dbReference type="RefSeq" id="WP_048434388.1">
    <property type="nucleotide sequence ID" value="NZ_LWHQ01000010.1"/>
</dbReference>
<dbReference type="Proteomes" id="UP000078316">
    <property type="component" value="Unassembled WGS sequence"/>
</dbReference>
<evidence type="ECO:0000313" key="1">
    <source>
        <dbReference type="EMBL" id="OAS26575.1"/>
    </source>
</evidence>
<proteinExistence type="predicted"/>